<keyword evidence="16" id="KW-1185">Reference proteome</keyword>
<comment type="catalytic activity">
    <reaction evidence="1">
        <text>ATP + protein L-histidine = ADP + protein N-phospho-L-histidine.</text>
        <dbReference type="EC" id="2.7.13.3"/>
    </reaction>
</comment>
<dbReference type="Pfam" id="PF08448">
    <property type="entry name" value="PAS_4"/>
    <property type="match status" value="2"/>
</dbReference>
<dbReference type="SUPFAM" id="SSF55781">
    <property type="entry name" value="GAF domain-like"/>
    <property type="match status" value="1"/>
</dbReference>
<reference evidence="14 15" key="1">
    <citation type="journal article" date="2015" name="Stand. Genomic Sci.">
        <title>Genomic Encyclopedia of Bacterial and Archaeal Type Strains, Phase III: the genomes of soil and plant-associated and newly described type strains.</title>
        <authorList>
            <person name="Whitman W.B."/>
            <person name="Woyke T."/>
            <person name="Klenk H.P."/>
            <person name="Zhou Y."/>
            <person name="Lilburn T.G."/>
            <person name="Beck B.J."/>
            <person name="De Vos P."/>
            <person name="Vandamme P."/>
            <person name="Eisen J.A."/>
            <person name="Garrity G."/>
            <person name="Hugenholtz P."/>
            <person name="Kyrpides N.C."/>
        </authorList>
    </citation>
    <scope>NUCLEOTIDE SEQUENCE [LARGE SCALE GENOMIC DNA]</scope>
    <source>
        <strain evidence="14 15">CGMCC 1.10124</strain>
    </source>
</reference>
<evidence type="ECO:0000256" key="7">
    <source>
        <dbReference type="PROSITE-ProRule" id="PRU00169"/>
    </source>
</evidence>
<dbReference type="SMART" id="SM00091">
    <property type="entry name" value="PAS"/>
    <property type="match status" value="3"/>
</dbReference>
<evidence type="ECO:0000256" key="3">
    <source>
        <dbReference type="ARBA" id="ARBA00022553"/>
    </source>
</evidence>
<dbReference type="InterPro" id="IPR035965">
    <property type="entry name" value="PAS-like_dom_sf"/>
</dbReference>
<dbReference type="Pfam" id="PF00512">
    <property type="entry name" value="HisKA"/>
    <property type="match status" value="1"/>
</dbReference>
<dbReference type="InterPro" id="IPR050736">
    <property type="entry name" value="Sensor_HK_Regulatory"/>
</dbReference>
<dbReference type="SUPFAM" id="SSF55874">
    <property type="entry name" value="ATPase domain of HSP90 chaperone/DNA topoisomerase II/histidine kinase"/>
    <property type="match status" value="1"/>
</dbReference>
<evidence type="ECO:0000259" key="10">
    <source>
        <dbReference type="PROSITE" id="PS50110"/>
    </source>
</evidence>
<feature type="domain" description="PAS" evidence="11">
    <location>
        <begin position="391"/>
        <end position="460"/>
    </location>
</feature>
<dbReference type="Gene3D" id="1.10.287.130">
    <property type="match status" value="1"/>
</dbReference>
<evidence type="ECO:0000259" key="12">
    <source>
        <dbReference type="PROSITE" id="PS50113"/>
    </source>
</evidence>
<feature type="compositionally biased region" description="Low complexity" evidence="8">
    <location>
        <begin position="850"/>
        <end position="859"/>
    </location>
</feature>
<dbReference type="Gene3D" id="3.30.450.40">
    <property type="match status" value="1"/>
</dbReference>
<dbReference type="PROSITE" id="PS50110">
    <property type="entry name" value="RESPONSE_REGULATORY"/>
    <property type="match status" value="1"/>
</dbReference>
<dbReference type="OrthoDB" id="8127at2157"/>
<accession>A0A3M0DPV1</accession>
<dbReference type="NCBIfam" id="TIGR00229">
    <property type="entry name" value="sensory_box"/>
    <property type="match status" value="3"/>
</dbReference>
<name>A0A3M0DPV1_9EURY</name>
<dbReference type="InterPro" id="IPR004358">
    <property type="entry name" value="Sig_transdc_His_kin-like_C"/>
</dbReference>
<dbReference type="PROSITE" id="PS50109">
    <property type="entry name" value="HIS_KIN"/>
    <property type="match status" value="1"/>
</dbReference>
<dbReference type="EC" id="2.7.13.3" evidence="2"/>
<dbReference type="PANTHER" id="PTHR43711:SF1">
    <property type="entry name" value="HISTIDINE KINASE 1"/>
    <property type="match status" value="1"/>
</dbReference>
<dbReference type="PROSITE" id="PS50113">
    <property type="entry name" value="PAC"/>
    <property type="match status" value="1"/>
</dbReference>
<dbReference type="EMBL" id="REFS01000002">
    <property type="protein sequence ID" value="RMB23644.1"/>
    <property type="molecule type" value="Genomic_DNA"/>
</dbReference>
<dbReference type="InterPro" id="IPR029016">
    <property type="entry name" value="GAF-like_dom_sf"/>
</dbReference>
<feature type="domain" description="PAS" evidence="11">
    <location>
        <begin position="154"/>
        <end position="200"/>
    </location>
</feature>
<dbReference type="SUPFAM" id="SSF55785">
    <property type="entry name" value="PYP-like sensor domain (PAS domain)"/>
    <property type="match status" value="3"/>
</dbReference>
<dbReference type="InterPro" id="IPR000700">
    <property type="entry name" value="PAS-assoc_C"/>
</dbReference>
<feature type="modified residue" description="4-aspartylphosphate" evidence="7">
    <location>
        <position position="71"/>
    </location>
</feature>
<dbReference type="AlphaFoldDB" id="A0A3M0DPV1"/>
<feature type="compositionally biased region" description="Basic and acidic residues" evidence="8">
    <location>
        <begin position="807"/>
        <end position="818"/>
    </location>
</feature>
<dbReference type="SUPFAM" id="SSF52172">
    <property type="entry name" value="CheY-like"/>
    <property type="match status" value="1"/>
</dbReference>
<dbReference type="InterPro" id="IPR001789">
    <property type="entry name" value="Sig_transdc_resp-reg_receiver"/>
</dbReference>
<dbReference type="RefSeq" id="WP_121919572.1">
    <property type="nucleotide sequence ID" value="NZ_CP034145.1"/>
</dbReference>
<dbReference type="GO" id="GO:0000155">
    <property type="term" value="F:phosphorelay sensor kinase activity"/>
    <property type="evidence" value="ECO:0007669"/>
    <property type="project" value="InterPro"/>
</dbReference>
<evidence type="ECO:0000313" key="15">
    <source>
        <dbReference type="Proteomes" id="UP000277326"/>
    </source>
</evidence>
<gene>
    <name evidence="14" type="ORF">ATH50_0867</name>
    <name evidence="13" type="ORF">DU502_04535</name>
</gene>
<evidence type="ECO:0000256" key="8">
    <source>
        <dbReference type="SAM" id="MobiDB-lite"/>
    </source>
</evidence>
<keyword evidence="4" id="KW-0808">Transferase</keyword>
<dbReference type="SUPFAM" id="SSF47384">
    <property type="entry name" value="Homodimeric domain of signal transducing histidine kinase"/>
    <property type="match status" value="1"/>
</dbReference>
<dbReference type="CDD" id="cd00082">
    <property type="entry name" value="HisKA"/>
    <property type="match status" value="1"/>
</dbReference>
<evidence type="ECO:0000256" key="4">
    <source>
        <dbReference type="ARBA" id="ARBA00022679"/>
    </source>
</evidence>
<dbReference type="Pfam" id="PF00072">
    <property type="entry name" value="Response_reg"/>
    <property type="match status" value="1"/>
</dbReference>
<dbReference type="CDD" id="cd00130">
    <property type="entry name" value="PAS"/>
    <property type="match status" value="3"/>
</dbReference>
<dbReference type="InterPro" id="IPR003018">
    <property type="entry name" value="GAF"/>
</dbReference>
<dbReference type="Gene3D" id="3.40.50.2300">
    <property type="match status" value="1"/>
</dbReference>
<dbReference type="SMART" id="SM00065">
    <property type="entry name" value="GAF"/>
    <property type="match status" value="1"/>
</dbReference>
<reference evidence="13 16" key="2">
    <citation type="submission" date="2018-07" db="EMBL/GenBank/DDBJ databases">
        <title>Genome sequences of Haloplanus aerogenes JCM 16430T.</title>
        <authorList>
            <person name="Kim Y.B."/>
            <person name="Roh S.W."/>
        </authorList>
    </citation>
    <scope>NUCLEOTIDE SEQUENCE [LARGE SCALE GENOMIC DNA]</scope>
    <source>
        <strain evidence="13 16">JCM 16430</strain>
    </source>
</reference>
<evidence type="ECO:0000256" key="6">
    <source>
        <dbReference type="ARBA" id="ARBA00023012"/>
    </source>
</evidence>
<dbReference type="Proteomes" id="UP000277326">
    <property type="component" value="Unassembled WGS sequence"/>
</dbReference>
<dbReference type="KEGG" id="haer:DU502_04535"/>
<sequence>MSIDDPAELPHVVCGRESITVLHVDDDADLADLAATFLERHSEVLRVLTETSADAALTRIETDDIDCVVSDYEMPEMDGLDLLRAVRDEWPGLPFILFTGKGSEEIASEAISAGVTDYLQKGVGTDRYAILANRIENAVTKHDAERMVSRAYGAMDTAREGIALLDEDGYFHYVNQAYADITGYDRTTLVGSHWELLYPDAHVDRVYDEILPTVPEEGRWSGQTVYERADGERILTNHALAYTDDGTIICLVQDLSNDQREIQALRRDRQRLALLVDTVEEYAAVTLDDSGCVTGWNDGAEALFGYAEGEILGDHVSTFYTETDREDGRPATLLREAREAGEIEDDGTYVRKDGSRVRAHTTLTAVDDHHGFAGIIRDRAASAEESDHPIDDPVLEDALDALGDVFYVLNPDGTVVYVNEPTVTGFSEEEEIKWKKPHELFDPADHEAVEEGIRQTLDTGSDERELRLRTEDGTRRTYEFCSWALTDANGEPYRIVGIGRDVSDRKDRERALNELHRTTRELMRADSVGEIATLTVEALADILTLTHAAVHRYDPREETLVPVAWTSEIEDVIGEPPALGPGSLAWETFQNDDGRRYDDLHAVDGLHNESTSIRSECIVPLGEHGVILVASTEPEAFDENDYRLVQLLCENVTAAIERVAHETMLRQREAELERENERLDEFASLVSHDLRNPLNVASGHLELAHETCDSPHIDSAAQALGRMETLIDDVLALAREGQAVDETEPVALSRVVERCWANVETAGADYRLVDDLTIMADESRLAQVFENLFRNSVEHGSTAPRSNTRGDSVEHGSTDSEGHGPSGSRPPADDSRTQSGDSVEHGPRADTDTDTLTVTVGTLSGPDGEPRGFYVEDDGTGIAPAERERVFEAGYSTGDSGTGFGLRIVKDIVEAHGWDIECSAGETGGARFEITGVEVA</sequence>
<dbReference type="InterPro" id="IPR005467">
    <property type="entry name" value="His_kinase_dom"/>
</dbReference>
<dbReference type="InterPro" id="IPR003661">
    <property type="entry name" value="HisK_dim/P_dom"/>
</dbReference>
<evidence type="ECO:0000256" key="2">
    <source>
        <dbReference type="ARBA" id="ARBA00012438"/>
    </source>
</evidence>
<dbReference type="InterPro" id="IPR011006">
    <property type="entry name" value="CheY-like_superfamily"/>
</dbReference>
<reference evidence="14" key="3">
    <citation type="submission" date="2018-10" db="EMBL/GenBank/DDBJ databases">
        <authorList>
            <person name="Whitman W."/>
            <person name="Huntemann M."/>
            <person name="Clum A."/>
            <person name="Pillay M."/>
            <person name="Palaniappan K."/>
            <person name="Varghese N."/>
            <person name="Mikhailova N."/>
            <person name="Stamatis D."/>
            <person name="Reddy T."/>
            <person name="Daum C."/>
            <person name="Shapiro N."/>
            <person name="Ivanova N."/>
            <person name="Kyrpides N."/>
            <person name="Woyke T."/>
        </authorList>
    </citation>
    <scope>NUCLEOTIDE SEQUENCE</scope>
    <source>
        <strain evidence="14">CGMCC 1.10124</strain>
    </source>
</reference>
<evidence type="ECO:0000256" key="1">
    <source>
        <dbReference type="ARBA" id="ARBA00000085"/>
    </source>
</evidence>
<keyword evidence="3 7" id="KW-0597">Phosphoprotein</keyword>
<dbReference type="SMART" id="SM00086">
    <property type="entry name" value="PAC"/>
    <property type="match status" value="2"/>
</dbReference>
<dbReference type="EMBL" id="CP034145">
    <property type="protein sequence ID" value="AZH24696.1"/>
    <property type="molecule type" value="Genomic_DNA"/>
</dbReference>
<dbReference type="SMART" id="SM00387">
    <property type="entry name" value="HATPase_c"/>
    <property type="match status" value="1"/>
</dbReference>
<dbReference type="InterPro" id="IPR000014">
    <property type="entry name" value="PAS"/>
</dbReference>
<evidence type="ECO:0000313" key="14">
    <source>
        <dbReference type="EMBL" id="RMB23644.1"/>
    </source>
</evidence>
<dbReference type="SMART" id="SM00448">
    <property type="entry name" value="REC"/>
    <property type="match status" value="1"/>
</dbReference>
<keyword evidence="5" id="KW-0418">Kinase</keyword>
<dbReference type="InterPro" id="IPR036097">
    <property type="entry name" value="HisK_dim/P_sf"/>
</dbReference>
<dbReference type="Pfam" id="PF02518">
    <property type="entry name" value="HATPase_c"/>
    <property type="match status" value="1"/>
</dbReference>
<dbReference type="Gene3D" id="3.30.450.20">
    <property type="entry name" value="PAS domain"/>
    <property type="match status" value="3"/>
</dbReference>
<organism evidence="14 15">
    <name type="scientific">Haloplanus aerogenes</name>
    <dbReference type="NCBI Taxonomy" id="660522"/>
    <lineage>
        <taxon>Archaea</taxon>
        <taxon>Methanobacteriati</taxon>
        <taxon>Methanobacteriota</taxon>
        <taxon>Stenosarchaea group</taxon>
        <taxon>Halobacteria</taxon>
        <taxon>Halobacteriales</taxon>
        <taxon>Haloferacaceae</taxon>
        <taxon>Haloplanus</taxon>
    </lineage>
</organism>
<dbReference type="PRINTS" id="PR00344">
    <property type="entry name" value="BCTRLSENSOR"/>
</dbReference>
<evidence type="ECO:0000256" key="5">
    <source>
        <dbReference type="ARBA" id="ARBA00022777"/>
    </source>
</evidence>
<dbReference type="Gene3D" id="3.30.565.10">
    <property type="entry name" value="Histidine kinase-like ATPase, C-terminal domain"/>
    <property type="match status" value="1"/>
</dbReference>
<dbReference type="PROSITE" id="PS50112">
    <property type="entry name" value="PAS"/>
    <property type="match status" value="3"/>
</dbReference>
<feature type="domain" description="PAS" evidence="11">
    <location>
        <begin position="268"/>
        <end position="341"/>
    </location>
</feature>
<dbReference type="InterPro" id="IPR013656">
    <property type="entry name" value="PAS_4"/>
</dbReference>
<dbReference type="Proteomes" id="UP000282007">
    <property type="component" value="Chromosome"/>
</dbReference>
<dbReference type="InterPro" id="IPR001610">
    <property type="entry name" value="PAC"/>
</dbReference>
<feature type="region of interest" description="Disordered" evidence="8">
    <location>
        <begin position="794"/>
        <end position="870"/>
    </location>
</feature>
<feature type="domain" description="PAC" evidence="12">
    <location>
        <begin position="462"/>
        <end position="514"/>
    </location>
</feature>
<dbReference type="GeneID" id="38470527"/>
<feature type="domain" description="Histidine kinase" evidence="9">
    <location>
        <begin position="685"/>
        <end position="931"/>
    </location>
</feature>
<feature type="domain" description="Response regulatory" evidence="10">
    <location>
        <begin position="20"/>
        <end position="136"/>
    </location>
</feature>
<feature type="compositionally biased region" description="Basic and acidic residues" evidence="8">
    <location>
        <begin position="827"/>
        <end position="847"/>
    </location>
</feature>
<evidence type="ECO:0000259" key="9">
    <source>
        <dbReference type="PROSITE" id="PS50109"/>
    </source>
</evidence>
<proteinExistence type="predicted"/>
<evidence type="ECO:0000259" key="11">
    <source>
        <dbReference type="PROSITE" id="PS50112"/>
    </source>
</evidence>
<protein>
    <recommendedName>
        <fullName evidence="2">histidine kinase</fullName>
        <ecNumber evidence="2">2.7.13.3</ecNumber>
    </recommendedName>
</protein>
<dbReference type="InterPro" id="IPR003594">
    <property type="entry name" value="HATPase_dom"/>
</dbReference>
<dbReference type="InterPro" id="IPR036890">
    <property type="entry name" value="HATPase_C_sf"/>
</dbReference>
<evidence type="ECO:0000313" key="16">
    <source>
        <dbReference type="Proteomes" id="UP000282007"/>
    </source>
</evidence>
<dbReference type="CDD" id="cd00156">
    <property type="entry name" value="REC"/>
    <property type="match status" value="1"/>
</dbReference>
<keyword evidence="6" id="KW-0902">Two-component regulatory system</keyword>
<dbReference type="SMART" id="SM00388">
    <property type="entry name" value="HisKA"/>
    <property type="match status" value="1"/>
</dbReference>
<dbReference type="PANTHER" id="PTHR43711">
    <property type="entry name" value="TWO-COMPONENT HISTIDINE KINASE"/>
    <property type="match status" value="1"/>
</dbReference>
<dbReference type="Pfam" id="PF13426">
    <property type="entry name" value="PAS_9"/>
    <property type="match status" value="1"/>
</dbReference>
<evidence type="ECO:0000313" key="13">
    <source>
        <dbReference type="EMBL" id="AZH24696.1"/>
    </source>
</evidence>
<dbReference type="Pfam" id="PF13185">
    <property type="entry name" value="GAF_2"/>
    <property type="match status" value="1"/>
</dbReference>